<feature type="signal peptide" evidence="1">
    <location>
        <begin position="1"/>
        <end position="24"/>
    </location>
</feature>
<dbReference type="RefSeq" id="WP_127085750.1">
    <property type="nucleotide sequence ID" value="NZ_RSCL01000025.1"/>
</dbReference>
<dbReference type="Proteomes" id="UP000271624">
    <property type="component" value="Unassembled WGS sequence"/>
</dbReference>
<proteinExistence type="predicted"/>
<accession>A0A433V2A5</accession>
<feature type="chain" id="PRO_5030092481" description="Cyanoexosortase A system-associated protein" evidence="1">
    <location>
        <begin position="25"/>
        <end position="216"/>
    </location>
</feature>
<protein>
    <recommendedName>
        <fullName evidence="4">Cyanoexosortase A system-associated protein</fullName>
    </recommendedName>
</protein>
<dbReference type="EMBL" id="RSCL01000025">
    <property type="protein sequence ID" value="RUT00224.1"/>
    <property type="molecule type" value="Genomic_DNA"/>
</dbReference>
<name>A0A433V2A5_9CYAN</name>
<comment type="caution">
    <text evidence="2">The sequence shown here is derived from an EMBL/GenBank/DDBJ whole genome shotgun (WGS) entry which is preliminary data.</text>
</comment>
<organism evidence="2 3">
    <name type="scientific">Dulcicalothrix desertica PCC 7102</name>
    <dbReference type="NCBI Taxonomy" id="232991"/>
    <lineage>
        <taxon>Bacteria</taxon>
        <taxon>Bacillati</taxon>
        <taxon>Cyanobacteriota</taxon>
        <taxon>Cyanophyceae</taxon>
        <taxon>Nostocales</taxon>
        <taxon>Calotrichaceae</taxon>
        <taxon>Dulcicalothrix</taxon>
    </lineage>
</organism>
<dbReference type="AlphaFoldDB" id="A0A433V2A5"/>
<gene>
    <name evidence="2" type="ORF">DSM106972_076720</name>
</gene>
<dbReference type="InterPro" id="IPR026411">
    <property type="entry name" value="Cyanosort_A_assoc"/>
</dbReference>
<dbReference type="OrthoDB" id="582709at2"/>
<dbReference type="NCBIfam" id="TIGR04153">
    <property type="entry name" value="cyanosortA_assc"/>
    <property type="match status" value="1"/>
</dbReference>
<reference evidence="2" key="1">
    <citation type="submission" date="2018-12" db="EMBL/GenBank/DDBJ databases">
        <authorList>
            <person name="Will S."/>
            <person name="Neumann-Schaal M."/>
            <person name="Henke P."/>
        </authorList>
    </citation>
    <scope>NUCLEOTIDE SEQUENCE</scope>
    <source>
        <strain evidence="2">PCC 7102</strain>
    </source>
</reference>
<evidence type="ECO:0000313" key="3">
    <source>
        <dbReference type="Proteomes" id="UP000271624"/>
    </source>
</evidence>
<keyword evidence="1" id="KW-0732">Signal</keyword>
<reference evidence="2" key="2">
    <citation type="journal article" date="2019" name="Genome Biol. Evol.">
        <title>Day and night: Metabolic profiles and evolutionary relationships of six axenic non-marine cyanobacteria.</title>
        <authorList>
            <person name="Will S.E."/>
            <person name="Henke P."/>
            <person name="Boedeker C."/>
            <person name="Huang S."/>
            <person name="Brinkmann H."/>
            <person name="Rohde M."/>
            <person name="Jarek M."/>
            <person name="Friedl T."/>
            <person name="Seufert S."/>
            <person name="Schumacher M."/>
            <person name="Overmann J."/>
            <person name="Neumann-Schaal M."/>
            <person name="Petersen J."/>
        </authorList>
    </citation>
    <scope>NUCLEOTIDE SEQUENCE [LARGE SCALE GENOMIC DNA]</scope>
    <source>
        <strain evidence="2">PCC 7102</strain>
    </source>
</reference>
<sequence>MWQKLRTPFLALTFGCILITSANALLISSQGNDVKSTFQFPNRVPLIGWQLTAYRPLPKPQVRFTELITQQSYQFTQNNLPLEIEMRYVGDGNIPLYLKQITGISPNALVIRNREGVGYYALGTHKERAFLSSCINARLNTTFTYEQFNQNSYQYQTNPQNILSWFFGRENIQDRRCLWAHLSIPLQKSSPESAYSTLEKAWFSWHEWWRPRFPKI</sequence>
<evidence type="ECO:0000256" key="1">
    <source>
        <dbReference type="SAM" id="SignalP"/>
    </source>
</evidence>
<evidence type="ECO:0008006" key="4">
    <source>
        <dbReference type="Google" id="ProtNLM"/>
    </source>
</evidence>
<keyword evidence="3" id="KW-1185">Reference proteome</keyword>
<evidence type="ECO:0000313" key="2">
    <source>
        <dbReference type="EMBL" id="RUT00224.1"/>
    </source>
</evidence>